<gene>
    <name evidence="15" type="ORF">A1Q2_01118</name>
</gene>
<feature type="domain" description="Aminoacyl-transfer RNA synthetases class-II family profile" evidence="14">
    <location>
        <begin position="200"/>
        <end position="456"/>
    </location>
</feature>
<dbReference type="OrthoDB" id="238316at2759"/>
<keyword evidence="8" id="KW-0067">ATP-binding</keyword>
<comment type="subcellular location">
    <subcellularLocation>
        <location evidence="1">Cytoplasm</location>
    </subcellularLocation>
</comment>
<accession>K1VVI2</accession>
<keyword evidence="4" id="KW-0963">Cytoplasm</keyword>
<dbReference type="InterPro" id="IPR040725">
    <property type="entry name" value="PheRS_DBD3"/>
</dbReference>
<evidence type="ECO:0000256" key="4">
    <source>
        <dbReference type="ARBA" id="ARBA00022490"/>
    </source>
</evidence>
<dbReference type="InParanoid" id="K1VVI2"/>
<proteinExistence type="inferred from homology"/>
<dbReference type="Pfam" id="PF01409">
    <property type="entry name" value="tRNA-synt_2d"/>
    <property type="match status" value="2"/>
</dbReference>
<sequence>MSLPTVEEVQTAILKALDASPDGKINDTRTLVVNGKELGENGQTLVKAALDSLQTKDEQITETVYGLTEEGAQIAKEGSHEYRVWEALPPKGGAAVSIPDLKKALGDDVVKIGQGRRDGGAAQEPDVAGREGPEGVPEAQACCSQAGKGKEFALEVKTYETDLTVDMLQSGAWKDASFKQYNFAAMGEQPNGGALHPLLKVREEFRQIFFDLGFTEMPTDHFVESAFWNFDAMFVPQQHPARELQDTFYVADPVKADIPDEPYYERVAKTHEVGGYGSIGYRAPFSRLESEKLLLRTHTTSVSTAMLYKIANQPGGFKPAKLFSIDRVFRNEATDATHLAEFHQVEGVVADYDITLGHLIGFMKEFFAKTGNHKLRFKPAFNPYTEPSMEVFSWHEGLGKWIEIANVSAAARPDTGARAADDQSGVFRPEMLEPMGLPKGVRVLGWGMSLERPTMIKYKIQDIRTLVGHKTDLAGVKSAAAVRLDKGDD</sequence>
<evidence type="ECO:0000256" key="10">
    <source>
        <dbReference type="ARBA" id="ARBA00022917"/>
    </source>
</evidence>
<evidence type="ECO:0000256" key="9">
    <source>
        <dbReference type="ARBA" id="ARBA00022842"/>
    </source>
</evidence>
<evidence type="ECO:0000259" key="14">
    <source>
        <dbReference type="PROSITE" id="PS50862"/>
    </source>
</evidence>
<evidence type="ECO:0000256" key="11">
    <source>
        <dbReference type="ARBA" id="ARBA00023146"/>
    </source>
</evidence>
<dbReference type="InterPro" id="IPR002319">
    <property type="entry name" value="Phenylalanyl-tRNA_Synthase"/>
</dbReference>
<dbReference type="GO" id="GO:0046872">
    <property type="term" value="F:metal ion binding"/>
    <property type="evidence" value="ECO:0007669"/>
    <property type="project" value="UniProtKB-KW"/>
</dbReference>
<dbReference type="FunCoup" id="K1VVI2">
    <property type="interactions" value="652"/>
</dbReference>
<keyword evidence="10" id="KW-0648">Protein biosynthesis</keyword>
<dbReference type="SUPFAM" id="SSF55681">
    <property type="entry name" value="Class II aaRS and biotin synthetases"/>
    <property type="match status" value="1"/>
</dbReference>
<dbReference type="GO" id="GO:0009328">
    <property type="term" value="C:phenylalanine-tRNA ligase complex"/>
    <property type="evidence" value="ECO:0007669"/>
    <property type="project" value="TreeGrafter"/>
</dbReference>
<dbReference type="CDD" id="cd00496">
    <property type="entry name" value="PheRS_alpha_core"/>
    <property type="match status" value="1"/>
</dbReference>
<evidence type="ECO:0000256" key="13">
    <source>
        <dbReference type="SAM" id="MobiDB-lite"/>
    </source>
</evidence>
<dbReference type="InterPro" id="IPR004529">
    <property type="entry name" value="Phe-tRNA-synth_IIc_asu"/>
</dbReference>
<dbReference type="STRING" id="1220162.K1VVI2"/>
<feature type="region of interest" description="Disordered" evidence="13">
    <location>
        <begin position="115"/>
        <end position="138"/>
    </location>
</feature>
<dbReference type="Proteomes" id="UP000006757">
    <property type="component" value="Unassembled WGS sequence"/>
</dbReference>
<dbReference type="PROSITE" id="PS50862">
    <property type="entry name" value="AA_TRNA_LIGASE_II"/>
    <property type="match status" value="1"/>
</dbReference>
<organism evidence="15 16">
    <name type="scientific">Trichosporon asahii var. asahii (strain CBS 8904)</name>
    <name type="common">Yeast</name>
    <dbReference type="NCBI Taxonomy" id="1220162"/>
    <lineage>
        <taxon>Eukaryota</taxon>
        <taxon>Fungi</taxon>
        <taxon>Dikarya</taxon>
        <taxon>Basidiomycota</taxon>
        <taxon>Agaricomycotina</taxon>
        <taxon>Tremellomycetes</taxon>
        <taxon>Trichosporonales</taxon>
        <taxon>Trichosporonaceae</taxon>
        <taxon>Trichosporon</taxon>
    </lineage>
</organism>
<keyword evidence="9" id="KW-0460">Magnesium</keyword>
<keyword evidence="11" id="KW-0030">Aminoacyl-tRNA synthetase</keyword>
<comment type="caution">
    <text evidence="15">The sequence shown here is derived from an EMBL/GenBank/DDBJ whole genome shotgun (WGS) entry which is preliminary data.</text>
</comment>
<dbReference type="EC" id="6.1.1.20" evidence="3"/>
<name>K1VVI2_TRIAC</name>
<protein>
    <recommendedName>
        <fullName evidence="3">phenylalanine--tRNA ligase</fullName>
        <ecNumber evidence="3">6.1.1.20</ecNumber>
    </recommendedName>
    <alternativeName>
        <fullName evidence="12">Phenylalanyl-tRNA synthetase alpha subunit</fullName>
    </alternativeName>
</protein>
<reference evidence="15 16" key="1">
    <citation type="journal article" date="2012" name="Eukaryot. Cell">
        <title>Genome sequence of the Trichosporon asahii environmental strain CBS 8904.</title>
        <authorList>
            <person name="Yang R.Y."/>
            <person name="Li H.T."/>
            <person name="Zhu H."/>
            <person name="Zhou G.P."/>
            <person name="Wang M."/>
            <person name="Wang L."/>
        </authorList>
    </citation>
    <scope>NUCLEOTIDE SEQUENCE [LARGE SCALE GENOMIC DNA]</scope>
    <source>
        <strain evidence="15 16">CBS 8904</strain>
    </source>
</reference>
<evidence type="ECO:0000256" key="7">
    <source>
        <dbReference type="ARBA" id="ARBA00022741"/>
    </source>
</evidence>
<dbReference type="GO" id="GO:0000049">
    <property type="term" value="F:tRNA binding"/>
    <property type="evidence" value="ECO:0007669"/>
    <property type="project" value="InterPro"/>
</dbReference>
<dbReference type="HOGENOM" id="CLU_025086_2_0_1"/>
<dbReference type="AlphaFoldDB" id="K1VVI2"/>
<keyword evidence="5 15" id="KW-0436">Ligase</keyword>
<keyword evidence="7" id="KW-0547">Nucleotide-binding</keyword>
<keyword evidence="16" id="KW-1185">Reference proteome</keyword>
<dbReference type="InterPro" id="IPR006195">
    <property type="entry name" value="aa-tRNA-synth_II"/>
</dbReference>
<keyword evidence="6" id="KW-0479">Metal-binding</keyword>
<dbReference type="Gene3D" id="3.30.930.10">
    <property type="entry name" value="Bira Bifunctional Protein, Domain 2"/>
    <property type="match status" value="2"/>
</dbReference>
<dbReference type="GO" id="GO:0004826">
    <property type="term" value="F:phenylalanine-tRNA ligase activity"/>
    <property type="evidence" value="ECO:0007669"/>
    <property type="project" value="UniProtKB-EC"/>
</dbReference>
<evidence type="ECO:0000256" key="12">
    <source>
        <dbReference type="ARBA" id="ARBA00030612"/>
    </source>
</evidence>
<dbReference type="GO" id="GO:0005829">
    <property type="term" value="C:cytosol"/>
    <property type="evidence" value="ECO:0007669"/>
    <property type="project" value="TreeGrafter"/>
</dbReference>
<dbReference type="NCBIfam" id="TIGR00468">
    <property type="entry name" value="pheS"/>
    <property type="match status" value="1"/>
</dbReference>
<evidence type="ECO:0000313" key="16">
    <source>
        <dbReference type="Proteomes" id="UP000006757"/>
    </source>
</evidence>
<evidence type="ECO:0000256" key="5">
    <source>
        <dbReference type="ARBA" id="ARBA00022598"/>
    </source>
</evidence>
<dbReference type="PANTHER" id="PTHR11538:SF40">
    <property type="entry name" value="PHENYLALANINE--TRNA LIGASE ALPHA SUBUNIT"/>
    <property type="match status" value="1"/>
</dbReference>
<evidence type="ECO:0000256" key="1">
    <source>
        <dbReference type="ARBA" id="ARBA00004496"/>
    </source>
</evidence>
<dbReference type="eggNOG" id="KOG2784">
    <property type="taxonomic scope" value="Eukaryota"/>
</dbReference>
<evidence type="ECO:0000256" key="8">
    <source>
        <dbReference type="ARBA" id="ARBA00022840"/>
    </source>
</evidence>
<dbReference type="GO" id="GO:0005524">
    <property type="term" value="F:ATP binding"/>
    <property type="evidence" value="ECO:0007669"/>
    <property type="project" value="UniProtKB-KW"/>
</dbReference>
<dbReference type="Pfam" id="PF18553">
    <property type="entry name" value="PheRS_DBD3"/>
    <property type="match status" value="1"/>
</dbReference>
<evidence type="ECO:0000313" key="15">
    <source>
        <dbReference type="EMBL" id="EKD04546.1"/>
    </source>
</evidence>
<dbReference type="PANTHER" id="PTHR11538">
    <property type="entry name" value="PHENYLALANYL-TRNA SYNTHETASE"/>
    <property type="match status" value="1"/>
</dbReference>
<dbReference type="EMBL" id="AMBO01000221">
    <property type="protein sequence ID" value="EKD04546.1"/>
    <property type="molecule type" value="Genomic_DNA"/>
</dbReference>
<evidence type="ECO:0000256" key="2">
    <source>
        <dbReference type="ARBA" id="ARBA00006703"/>
    </source>
</evidence>
<comment type="similarity">
    <text evidence="2">Belongs to the class-II aminoacyl-tRNA synthetase family. Phe-tRNA synthetase alpha subunit type 2 subfamily.</text>
</comment>
<dbReference type="GO" id="GO:0006432">
    <property type="term" value="P:phenylalanyl-tRNA aminoacylation"/>
    <property type="evidence" value="ECO:0007669"/>
    <property type="project" value="InterPro"/>
</dbReference>
<evidence type="ECO:0000256" key="3">
    <source>
        <dbReference type="ARBA" id="ARBA00012814"/>
    </source>
</evidence>
<dbReference type="InterPro" id="IPR045864">
    <property type="entry name" value="aa-tRNA-synth_II/BPL/LPL"/>
</dbReference>
<evidence type="ECO:0000256" key="6">
    <source>
        <dbReference type="ARBA" id="ARBA00022723"/>
    </source>
</evidence>